<evidence type="ECO:0000256" key="1">
    <source>
        <dbReference type="ARBA" id="ARBA00009024"/>
    </source>
</evidence>
<protein>
    <submittedName>
        <fullName evidence="3">Uncharacterized protein</fullName>
    </submittedName>
</protein>
<comment type="similarity">
    <text evidence="1">Belongs to the cornifelin family.</text>
</comment>
<proteinExistence type="inferred from homology"/>
<feature type="signal peptide" evidence="2">
    <location>
        <begin position="1"/>
        <end position="33"/>
    </location>
</feature>
<organism evidence="3 4">
    <name type="scientific">Magallana gigas</name>
    <name type="common">Pacific oyster</name>
    <name type="synonym">Crassostrea gigas</name>
    <dbReference type="NCBI Taxonomy" id="29159"/>
    <lineage>
        <taxon>Eukaryota</taxon>
        <taxon>Metazoa</taxon>
        <taxon>Spiralia</taxon>
        <taxon>Lophotrochozoa</taxon>
        <taxon>Mollusca</taxon>
        <taxon>Bivalvia</taxon>
        <taxon>Autobranchia</taxon>
        <taxon>Pteriomorphia</taxon>
        <taxon>Ostreida</taxon>
        <taxon>Ostreoidea</taxon>
        <taxon>Ostreidae</taxon>
        <taxon>Magallana</taxon>
    </lineage>
</organism>
<sequence length="109" mass="11697">MGEWSNPFFGCFNNCTLCVLSTFAGCYVAGKNAEAVGDDCVTVGVLYALIRPVGVFLTAKTREKIRQQKGIEGGFGSDCLVHLFCPLCALVQDAQEIQPAAQAESMARE</sequence>
<dbReference type="RefSeq" id="XP_011448417.1">
    <property type="nucleotide sequence ID" value="XM_011450115.3"/>
</dbReference>
<keyword evidence="2" id="KW-0732">Signal</keyword>
<dbReference type="AlphaFoldDB" id="A0A8W8M4B8"/>
<keyword evidence="4" id="KW-1185">Reference proteome</keyword>
<dbReference type="Pfam" id="PF04749">
    <property type="entry name" value="PLAC8"/>
    <property type="match status" value="1"/>
</dbReference>
<feature type="chain" id="PRO_5036469123" evidence="2">
    <location>
        <begin position="34"/>
        <end position="109"/>
    </location>
</feature>
<evidence type="ECO:0000256" key="2">
    <source>
        <dbReference type="SAM" id="SignalP"/>
    </source>
</evidence>
<dbReference type="InterPro" id="IPR006461">
    <property type="entry name" value="PLAC_motif_containing"/>
</dbReference>
<dbReference type="OrthoDB" id="1045822at2759"/>
<name>A0A8W8M4B8_MAGGI</name>
<dbReference type="GeneID" id="105342978"/>
<dbReference type="EnsemblMetazoa" id="G31626.1">
    <property type="protein sequence ID" value="G31626.1:cds"/>
    <property type="gene ID" value="G31626"/>
</dbReference>
<dbReference type="PANTHER" id="PTHR15907">
    <property type="entry name" value="DUF614 FAMILY PROTEIN-RELATED"/>
    <property type="match status" value="1"/>
</dbReference>
<evidence type="ECO:0000313" key="4">
    <source>
        <dbReference type="Proteomes" id="UP000005408"/>
    </source>
</evidence>
<evidence type="ECO:0000313" key="3">
    <source>
        <dbReference type="EnsemblMetazoa" id="G31626.1:cds"/>
    </source>
</evidence>
<dbReference type="Proteomes" id="UP000005408">
    <property type="component" value="Unassembled WGS sequence"/>
</dbReference>
<dbReference type="NCBIfam" id="TIGR01571">
    <property type="entry name" value="A_thal_Cys_rich"/>
    <property type="match status" value="1"/>
</dbReference>
<accession>A0A8W8M4B8</accession>
<reference evidence="3" key="1">
    <citation type="submission" date="2022-08" db="UniProtKB">
        <authorList>
            <consortium name="EnsemblMetazoa"/>
        </authorList>
    </citation>
    <scope>IDENTIFICATION</scope>
    <source>
        <strain evidence="3">05x7-T-G4-1.051#20</strain>
    </source>
</reference>